<dbReference type="RefSeq" id="WP_334659263.1">
    <property type="nucleotide sequence ID" value="NZ_JARULZ010000001.1"/>
</dbReference>
<comment type="caution">
    <text evidence="3">The sequence shown here is derived from an EMBL/GenBank/DDBJ whole genome shotgun (WGS) entry which is preliminary data.</text>
</comment>
<feature type="transmembrane region" description="Helical" evidence="1">
    <location>
        <begin position="60"/>
        <end position="78"/>
    </location>
</feature>
<keyword evidence="1" id="KW-1133">Transmembrane helix</keyword>
<dbReference type="PANTHER" id="PTHR34473">
    <property type="entry name" value="UPF0699 TRANSMEMBRANE PROTEIN YDBS"/>
    <property type="match status" value="1"/>
</dbReference>
<proteinExistence type="predicted"/>
<keyword evidence="1" id="KW-0812">Transmembrane</keyword>
<dbReference type="InterPro" id="IPR005182">
    <property type="entry name" value="YdbS-like_PH"/>
</dbReference>
<feature type="domain" description="YdbS-like PH" evidence="2">
    <location>
        <begin position="82"/>
        <end position="160"/>
    </location>
</feature>
<dbReference type="Proteomes" id="UP001310290">
    <property type="component" value="Unassembled WGS sequence"/>
</dbReference>
<accession>A0ABU8AQB9</accession>
<dbReference type="Pfam" id="PF03703">
    <property type="entry name" value="bPH_2"/>
    <property type="match status" value="1"/>
</dbReference>
<evidence type="ECO:0000259" key="2">
    <source>
        <dbReference type="Pfam" id="PF03703"/>
    </source>
</evidence>
<keyword evidence="1" id="KW-0472">Membrane</keyword>
<name>A0ABU8AQB9_9ACTN</name>
<evidence type="ECO:0000313" key="4">
    <source>
        <dbReference type="Proteomes" id="UP001310290"/>
    </source>
</evidence>
<keyword evidence="4" id="KW-1185">Reference proteome</keyword>
<dbReference type="EMBL" id="JARULZ010000001">
    <property type="protein sequence ID" value="MEH0635509.1"/>
    <property type="molecule type" value="Genomic_DNA"/>
</dbReference>
<sequence length="171" mass="18890">METGSVGTFEDGAGRAEAEPVWTALPRRLLRMRRLLLVVWLVPLTIATAVLPGWLAGPPWAAFALLPLSVLLWGWPVLGRNWRSWRYAERADDLLISRGVLWREETVVPYGRMQLVEVTSGPVERHFGLASVQLHTAAAASDARIPGLDPAEAERLRDHLTQLGEARSAGL</sequence>
<evidence type="ECO:0000256" key="1">
    <source>
        <dbReference type="SAM" id="Phobius"/>
    </source>
</evidence>
<gene>
    <name evidence="3" type="ORF">QBA35_19625</name>
</gene>
<organism evidence="3 4">
    <name type="scientific">Streptomyces bottropensis</name>
    <dbReference type="NCBI Taxonomy" id="42235"/>
    <lineage>
        <taxon>Bacteria</taxon>
        <taxon>Bacillati</taxon>
        <taxon>Actinomycetota</taxon>
        <taxon>Actinomycetes</taxon>
        <taxon>Kitasatosporales</taxon>
        <taxon>Streptomycetaceae</taxon>
        <taxon>Streptomyces</taxon>
    </lineage>
</organism>
<protein>
    <submittedName>
        <fullName evidence="3">PH domain-containing protein</fullName>
    </submittedName>
</protein>
<dbReference type="PANTHER" id="PTHR34473:SF3">
    <property type="entry name" value="TRANSMEMBRANE PROTEIN-RELATED"/>
    <property type="match status" value="1"/>
</dbReference>
<feature type="transmembrane region" description="Helical" evidence="1">
    <location>
        <begin position="35"/>
        <end position="54"/>
    </location>
</feature>
<evidence type="ECO:0000313" key="3">
    <source>
        <dbReference type="EMBL" id="MEH0635509.1"/>
    </source>
</evidence>
<reference evidence="3" key="1">
    <citation type="submission" date="2023-04" db="EMBL/GenBank/DDBJ databases">
        <title>Genomic diversity of scab-causing Streptomyces spp. in the province of Quebec, Canada.</title>
        <authorList>
            <person name="Biessy A."/>
            <person name="Cadieux M."/>
            <person name="Ciotola M."/>
            <person name="Filion M."/>
        </authorList>
    </citation>
    <scope>NUCLEOTIDE SEQUENCE</scope>
    <source>
        <strain evidence="3">B21-115</strain>
    </source>
</reference>